<dbReference type="OrthoDB" id="9797850at2"/>
<dbReference type="Pfam" id="PF01497">
    <property type="entry name" value="Peripla_BP_2"/>
    <property type="match status" value="1"/>
</dbReference>
<protein>
    <submittedName>
        <fullName evidence="4">ABC-type uptake system substrate-binding component</fullName>
    </submittedName>
    <submittedName>
        <fullName evidence="3">Iron complex transport system substrate-binding protein</fullName>
    </submittedName>
</protein>
<feature type="signal peptide" evidence="1">
    <location>
        <begin position="1"/>
        <end position="25"/>
    </location>
</feature>
<dbReference type="Gene3D" id="3.40.50.1980">
    <property type="entry name" value="Nitrogenase molybdenum iron protein domain"/>
    <property type="match status" value="2"/>
</dbReference>
<evidence type="ECO:0000313" key="5">
    <source>
        <dbReference type="Proteomes" id="UP000050413"/>
    </source>
</evidence>
<evidence type="ECO:0000313" key="4">
    <source>
        <dbReference type="EMBL" id="KPP92847.1"/>
    </source>
</evidence>
<dbReference type="STRING" id="1666912.Ga0058931_0786"/>
<feature type="domain" description="Fe/B12 periplasmic-binding" evidence="2">
    <location>
        <begin position="49"/>
        <end position="346"/>
    </location>
</feature>
<dbReference type="PATRIC" id="fig|1666912.4.peg.2315"/>
<dbReference type="AlphaFoldDB" id="A0A0P7WZ43"/>
<dbReference type="PANTHER" id="PTHR30535">
    <property type="entry name" value="VITAMIN B12-BINDING PROTEIN"/>
    <property type="match status" value="1"/>
</dbReference>
<dbReference type="EMBL" id="LJSG01000011">
    <property type="protein sequence ID" value="KPP92847.1"/>
    <property type="molecule type" value="Genomic_DNA"/>
</dbReference>
<proteinExistence type="predicted"/>
<dbReference type="RefSeq" id="WP_072245074.1">
    <property type="nucleotide sequence ID" value="NZ_FBYC01000004.1"/>
</dbReference>
<reference evidence="4 5" key="1">
    <citation type="submission" date="2015-09" db="EMBL/GenBank/DDBJ databases">
        <title>Identification and resolution of microdiversity through metagenomic sequencing of parallel consortia.</title>
        <authorList>
            <person name="Nelson W.C."/>
            <person name="Romine M.F."/>
            <person name="Lindemann S.R."/>
        </authorList>
    </citation>
    <scope>NUCLEOTIDE SEQUENCE [LARGE SCALE GENOMIC DNA]</scope>
    <source>
        <strain evidence="4">HL-91</strain>
    </source>
</reference>
<organism evidence="4 5">
    <name type="scientific">Roseibaca calidilacus</name>
    <dbReference type="NCBI Taxonomy" id="1666912"/>
    <lineage>
        <taxon>Bacteria</taxon>
        <taxon>Pseudomonadati</taxon>
        <taxon>Pseudomonadota</taxon>
        <taxon>Alphaproteobacteria</taxon>
        <taxon>Rhodobacterales</taxon>
        <taxon>Paracoccaceae</taxon>
        <taxon>Roseinatronobacter</taxon>
    </lineage>
</organism>
<dbReference type="Proteomes" id="UP000182045">
    <property type="component" value="Unassembled WGS sequence"/>
</dbReference>
<evidence type="ECO:0000259" key="2">
    <source>
        <dbReference type="PROSITE" id="PS50983"/>
    </source>
</evidence>
<dbReference type="InterPro" id="IPR050902">
    <property type="entry name" value="ABC_Transporter_SBP"/>
</dbReference>
<evidence type="ECO:0000256" key="1">
    <source>
        <dbReference type="SAM" id="SignalP"/>
    </source>
</evidence>
<keyword evidence="1" id="KW-0732">Signal</keyword>
<evidence type="ECO:0000313" key="3">
    <source>
        <dbReference type="EMBL" id="CUX80081.1"/>
    </source>
</evidence>
<evidence type="ECO:0000313" key="6">
    <source>
        <dbReference type="Proteomes" id="UP000182045"/>
    </source>
</evidence>
<reference evidence="3 6" key="2">
    <citation type="submission" date="2016-01" db="EMBL/GenBank/DDBJ databases">
        <authorList>
            <person name="Varghese N."/>
        </authorList>
    </citation>
    <scope>NUCLEOTIDE SEQUENCE [LARGE SCALE GENOMIC DNA]</scope>
    <source>
        <strain evidence="3 6">HL-91</strain>
    </source>
</reference>
<dbReference type="PANTHER" id="PTHR30535:SF7">
    <property type="entry name" value="IRON(III) DICITRATE-BINDING PROTEIN"/>
    <property type="match status" value="1"/>
</dbReference>
<accession>A0A0P7WZ43</accession>
<gene>
    <name evidence="4" type="primary">fhuD</name>
    <name evidence="3" type="ORF">Ga0058931_0786</name>
    <name evidence="4" type="ORF">HLUCCA05_10660</name>
</gene>
<name>A0A0P7WZ43_9RHOB</name>
<dbReference type="PROSITE" id="PS50983">
    <property type="entry name" value="FE_B12_PBP"/>
    <property type="match status" value="1"/>
</dbReference>
<dbReference type="SUPFAM" id="SSF53807">
    <property type="entry name" value="Helical backbone' metal receptor"/>
    <property type="match status" value="1"/>
</dbReference>
<dbReference type="EMBL" id="FBYC01000004">
    <property type="protein sequence ID" value="CUX80081.1"/>
    <property type="molecule type" value="Genomic_DNA"/>
</dbReference>
<feature type="chain" id="PRO_5010164990" evidence="1">
    <location>
        <begin position="26"/>
        <end position="346"/>
    </location>
</feature>
<keyword evidence="6" id="KW-1185">Reference proteome</keyword>
<comment type="caution">
    <text evidence="4">The sequence shown here is derived from an EMBL/GenBank/DDBJ whole genome shotgun (WGS) entry which is preliminary data.</text>
</comment>
<sequence length="346" mass="37427">MRTTPTCLAALSGVAAAFLSTAALAEATTYPLTIENCGQQVTFAKAPERAVALGHNSAEILFLLGLEDKMVGTAFWPNKVLPELEAANAKVEVLTVEFPTLEAILAKQPDFVPAMLVTLLGPDSKVAKREDFEKLGIPTYLSPSACTTVTDTDNTTGSKSTSIYGLRENLWNMELMYQEIDDLARIYDVQDRGQALIADLKAREAKLREEFAQRDDLTFLFWFSSPSPSDDAYLAGGNGPSGYIADLLGGSNALKTEAEWPALGWEGIMASNPTVIVAAQVDRKRWGLDASQTKIEFLTTDPAVNQMEAVKAGRIAVMSGASMNPSVHTLFGAEQLAEQLRIFDLP</sequence>
<dbReference type="InterPro" id="IPR002491">
    <property type="entry name" value="ABC_transptr_periplasmic_BD"/>
</dbReference>
<dbReference type="Proteomes" id="UP000050413">
    <property type="component" value="Unassembled WGS sequence"/>
</dbReference>